<dbReference type="EMBL" id="ATMH01005191">
    <property type="protein sequence ID" value="EPY28318.1"/>
    <property type="molecule type" value="Genomic_DNA"/>
</dbReference>
<reference evidence="1 3" key="1">
    <citation type="journal article" date="2013" name="PLoS ONE">
        <title>Predicting the Proteins of Angomonas deanei, Strigomonas culicis and Their Respective Endosymbionts Reveals New Aspects of the Trypanosomatidae Family.</title>
        <authorList>
            <person name="Motta M.C."/>
            <person name="Martins A.C."/>
            <person name="de Souza S.S."/>
            <person name="Catta-Preta C.M."/>
            <person name="Silva R."/>
            <person name="Klein C.C."/>
            <person name="de Almeida L.G."/>
            <person name="de Lima Cunha O."/>
            <person name="Ciapina L.P."/>
            <person name="Brocchi M."/>
            <person name="Colabardini A.C."/>
            <person name="de Araujo Lima B."/>
            <person name="Machado C.R."/>
            <person name="de Almeida Soares C.M."/>
            <person name="Probst C.M."/>
            <person name="de Menezes C.B."/>
            <person name="Thompson C.E."/>
            <person name="Bartholomeu D.C."/>
            <person name="Gradia D.F."/>
            <person name="Pavoni D.P."/>
            <person name="Grisard E.C."/>
            <person name="Fantinatti-Garboggini F."/>
            <person name="Marchini F.K."/>
            <person name="Rodrigues-Luiz G.F."/>
            <person name="Wagner G."/>
            <person name="Goldman G.H."/>
            <person name="Fietto J.L."/>
            <person name="Elias M.C."/>
            <person name="Goldman M.H."/>
            <person name="Sagot M.F."/>
            <person name="Pereira M."/>
            <person name="Stoco P.H."/>
            <person name="de Mendonca-Neto R.P."/>
            <person name="Teixeira S.M."/>
            <person name="Maciel T.E."/>
            <person name="de Oliveira Mendes T.A."/>
            <person name="Urmenyi T.P."/>
            <person name="de Souza W."/>
            <person name="Schenkman S."/>
            <person name="de Vasconcelos A.T."/>
        </authorList>
    </citation>
    <scope>NUCLEOTIDE SEQUENCE [LARGE SCALE GENOMIC DNA]</scope>
</reference>
<comment type="caution">
    <text evidence="1">The sequence shown here is derived from an EMBL/GenBank/DDBJ whole genome shotgun (WGS) entry which is preliminary data.</text>
</comment>
<keyword evidence="3" id="KW-1185">Reference proteome</keyword>
<accession>S9UHA1</accession>
<reference evidence="1" key="2">
    <citation type="submission" date="2013-03" db="EMBL/GenBank/DDBJ databases">
        <authorList>
            <person name="Motta M.C.M."/>
            <person name="Martins A.C.A."/>
            <person name="Preta C.M.C.C."/>
            <person name="Silva R."/>
            <person name="de Souza S.S."/>
            <person name="Klein C.C."/>
            <person name="de Almeida L.G.P."/>
            <person name="Cunha O.L."/>
            <person name="Colabardini A.C."/>
            <person name="Lima B.A."/>
            <person name="Machado C.R."/>
            <person name="Soares C.M.A."/>
            <person name="de Menezes C.B.A."/>
            <person name="Bartolomeu D.C."/>
            <person name="Grisard E.C."/>
            <person name="Fantinatti-Garboggini F."/>
            <person name="Rodrigues-Luiz G.F."/>
            <person name="Wagner G."/>
            <person name="Goldman G.H."/>
            <person name="Fietto J.L.R."/>
            <person name="Ciapina L.P."/>
            <person name="Brocchi M."/>
            <person name="Elias M.C."/>
            <person name="Goldman M.H.S."/>
            <person name="Sagot M.-F."/>
            <person name="Pereira M."/>
            <person name="Stoco P.H."/>
            <person name="Teixeira S.M.R."/>
            <person name="de Mendonca-Neto R.P."/>
            <person name="Maciel T.E.F."/>
            <person name="Mendes T.A.O."/>
            <person name="Urmenyi T.P."/>
            <person name="Teixeira M.M.G."/>
            <person name="de Camargo E.F.P."/>
            <person name="de Sousa W."/>
            <person name="Schenkman S."/>
            <person name="de Vasconcelos A.T.R."/>
        </authorList>
    </citation>
    <scope>NUCLEOTIDE SEQUENCE</scope>
</reference>
<dbReference type="Proteomes" id="UP000015354">
    <property type="component" value="Unassembled WGS sequence"/>
</dbReference>
<protein>
    <submittedName>
        <fullName evidence="1">Uncharacterized protein</fullName>
    </submittedName>
</protein>
<dbReference type="OrthoDB" id="278233at2759"/>
<gene>
    <name evidence="2" type="ORF">STCU_01181</name>
    <name evidence="1" type="ORF">STCU_05191</name>
</gene>
<dbReference type="AlphaFoldDB" id="S9UHA1"/>
<dbReference type="InterPro" id="IPR011990">
    <property type="entry name" value="TPR-like_helical_dom_sf"/>
</dbReference>
<dbReference type="EMBL" id="ATMH01001181">
    <property type="protein sequence ID" value="EPY35238.1"/>
    <property type="molecule type" value="Genomic_DNA"/>
</dbReference>
<dbReference type="Gene3D" id="1.25.40.10">
    <property type="entry name" value="Tetratricopeptide repeat domain"/>
    <property type="match status" value="1"/>
</dbReference>
<evidence type="ECO:0000313" key="1">
    <source>
        <dbReference type="EMBL" id="EPY28318.1"/>
    </source>
</evidence>
<proteinExistence type="predicted"/>
<sequence>MPLGVDDALFLLASTTAVAYIKRHELLESGVSLLTKDEAHAQAVTKRLSAHTSNTAVLLRGFDLQEEYRQSLANLRALPPTSSSASAGLVRSGLVLSHLKDDVPVYQVPNVPHRHYNPDKRIPHVSSLLAHTESELAANLFKYSALEIRTLFDQMEKEGLWESVIVVSRGIEAAGAKIKYLTQPCMESGLRTLLEASRSSAAVAYYFTFGIDMLPSDDIVTSLFDVCRFDKRITMELYGVLNTFRSYWTPAVYACCLTACAVFEPSEGLLVYKSYMQRFFPDQTSCGPLSTKQKIQQLLSASPLLRETGIVQAPLAGEPLRYLYHIMVPMVLAHFPEQASGYIADMLLHDPAAAPDVFLKCLAYPSGQHYAEAYLQSRSNSNPDDGTPAARATNVRELMFALYALKPSAMNMNSLLKLAMDSARGLEESAPPSASWADDSVRSLSRDGSPVLASYFNTMPTQSPVDIFILSRTLMEHNASWRLTAQFLTAMIHRKHFFVVPKLAEHVAKQGQWQLACQSMSVYLSNQRNRVTAPELCLCVESAVRAGQWSSALFWLDRAHAKKIPLPSQTYDMALQCSAFCPWEESLRVLASMHQAGGTCHSSGVLQVLNAAAKQGAISNAVRVLSKSRMVKWVP</sequence>
<name>S9UHA1_9TRYP</name>
<evidence type="ECO:0000313" key="2">
    <source>
        <dbReference type="EMBL" id="EPY35238.1"/>
    </source>
</evidence>
<organism evidence="1 3">
    <name type="scientific">Strigomonas culicis</name>
    <dbReference type="NCBI Taxonomy" id="28005"/>
    <lineage>
        <taxon>Eukaryota</taxon>
        <taxon>Discoba</taxon>
        <taxon>Euglenozoa</taxon>
        <taxon>Kinetoplastea</taxon>
        <taxon>Metakinetoplastina</taxon>
        <taxon>Trypanosomatida</taxon>
        <taxon>Trypanosomatidae</taxon>
        <taxon>Strigomonadinae</taxon>
        <taxon>Strigomonas</taxon>
    </lineage>
</organism>
<evidence type="ECO:0000313" key="3">
    <source>
        <dbReference type="Proteomes" id="UP000015354"/>
    </source>
</evidence>